<keyword evidence="13" id="KW-1185">Reference proteome</keyword>
<dbReference type="Pfam" id="PF13426">
    <property type="entry name" value="PAS_9"/>
    <property type="match status" value="2"/>
</dbReference>
<dbReference type="InterPro" id="IPR001610">
    <property type="entry name" value="PAC"/>
</dbReference>
<dbReference type="InterPro" id="IPR035965">
    <property type="entry name" value="PAS-like_dom_sf"/>
</dbReference>
<evidence type="ECO:0000313" key="13">
    <source>
        <dbReference type="Proteomes" id="UP000449710"/>
    </source>
</evidence>
<dbReference type="PROSITE" id="PS50109">
    <property type="entry name" value="HIS_KIN"/>
    <property type="match status" value="1"/>
</dbReference>
<keyword evidence="7" id="KW-0902">Two-component regulatory system</keyword>
<feature type="domain" description="PAS" evidence="10">
    <location>
        <begin position="180"/>
        <end position="235"/>
    </location>
</feature>
<dbReference type="GO" id="GO:0000155">
    <property type="term" value="F:phosphorelay sensor kinase activity"/>
    <property type="evidence" value="ECO:0007669"/>
    <property type="project" value="InterPro"/>
</dbReference>
<dbReference type="InterPro" id="IPR036097">
    <property type="entry name" value="HisK_dim/P_sf"/>
</dbReference>
<dbReference type="Gene3D" id="3.30.565.10">
    <property type="entry name" value="Histidine kinase-like ATPase, C-terminal domain"/>
    <property type="match status" value="1"/>
</dbReference>
<sequence>MAELEKIIGILEKYMDQEKQAAESEVNKDPFTSLTEEQALALLKDRTLRRFVERERNYRLLVKEMNAGLSLQRLIYNEEGAAVDFEIISVNPYFEKITGIQEENFVGKKASEAIGKNHQDWMAFFRDIVLEEKTVNQRYYSESLDRHLQLKSYFPDTGYVALLMEDITKRVVARREIEETNRQLQGILASMLEPLVIMDPQGKIYQWNKAAEKEFGYSKEEALGRDLHQLLAPKNYHAQFSKHHETFVKDGTGKVIGRTAEFEAKRKNGEVFPMELSLSAIKMEKGWYSIGVIRDITKQKRERKELIKAKKIAEEANRDKSRFMAKISHEMKNPLNGIIGFLELLKDTEISGEQQEYLDTILYSSKNLQNIINDLFDYEKITMGQMHLEEESFVLSDLLRRLENTKKRKAEVKGIELEVILQEGLPEEVCLDSTRIHQVLENLVSNGIKFTEKGRVELWAGSDQDEDGKERLRFQVRDTGIGIAPEGLTQLFTPFYQGDNQQIHNERGTGLGMPIVKDLVDLMGGEIKVSSQLHLGTTVAVTIPLKGCSQKVRGCS</sequence>
<evidence type="ECO:0000259" key="9">
    <source>
        <dbReference type="PROSITE" id="PS50109"/>
    </source>
</evidence>
<dbReference type="EC" id="2.7.13.3" evidence="3"/>
<dbReference type="InterPro" id="IPR000014">
    <property type="entry name" value="PAS"/>
</dbReference>
<keyword evidence="5" id="KW-0808">Transferase</keyword>
<dbReference type="Gene3D" id="3.30.450.20">
    <property type="entry name" value="PAS domain"/>
    <property type="match status" value="2"/>
</dbReference>
<accession>A0AA43XLY4</accession>
<feature type="domain" description="PAC" evidence="11">
    <location>
        <begin position="258"/>
        <end position="308"/>
    </location>
</feature>
<dbReference type="SMART" id="SM00086">
    <property type="entry name" value="PAC"/>
    <property type="match status" value="1"/>
</dbReference>
<organism evidence="12 13">
    <name type="scientific">Isachenkonia alkalipeptolytica</name>
    <dbReference type="NCBI Taxonomy" id="2565777"/>
    <lineage>
        <taxon>Bacteria</taxon>
        <taxon>Bacillati</taxon>
        <taxon>Bacillota</taxon>
        <taxon>Clostridia</taxon>
        <taxon>Eubacteriales</taxon>
        <taxon>Clostridiaceae</taxon>
        <taxon>Isachenkonia</taxon>
    </lineage>
</organism>
<dbReference type="EMBL" id="SUMG01000010">
    <property type="protein sequence ID" value="NBG88674.1"/>
    <property type="molecule type" value="Genomic_DNA"/>
</dbReference>
<dbReference type="SMART" id="SM00387">
    <property type="entry name" value="HATPase_c"/>
    <property type="match status" value="1"/>
</dbReference>
<name>A0AA43XLY4_9CLOT</name>
<reference evidence="12 13" key="1">
    <citation type="submission" date="2019-04" db="EMBL/GenBank/DDBJ databases">
        <title>Isachenkonia alkalipeptolytica gen. nov. sp. nov. a new anaerobic, alkiliphilic organothrophic bacterium capable to reduce synthesized ferrihydrite isolated from a soda lake.</title>
        <authorList>
            <person name="Toshchakov S.V."/>
            <person name="Zavarzina D.G."/>
            <person name="Zhilina T.N."/>
            <person name="Kostrikina N.A."/>
            <person name="Kublanov I.V."/>
        </authorList>
    </citation>
    <scope>NUCLEOTIDE SEQUENCE [LARGE SCALE GENOMIC DNA]</scope>
    <source>
        <strain evidence="12 13">Z-1701</strain>
    </source>
</reference>
<dbReference type="InterPro" id="IPR000700">
    <property type="entry name" value="PAS-assoc_C"/>
</dbReference>
<dbReference type="SUPFAM" id="SSF47384">
    <property type="entry name" value="Homodimeric domain of signal transducing histidine kinase"/>
    <property type="match status" value="1"/>
</dbReference>
<evidence type="ECO:0000256" key="6">
    <source>
        <dbReference type="ARBA" id="ARBA00022777"/>
    </source>
</evidence>
<dbReference type="NCBIfam" id="TIGR00229">
    <property type="entry name" value="sensory_box"/>
    <property type="match status" value="1"/>
</dbReference>
<dbReference type="CDD" id="cd16922">
    <property type="entry name" value="HATPase_EvgS-ArcB-TorS-like"/>
    <property type="match status" value="1"/>
</dbReference>
<feature type="domain" description="Histidine kinase" evidence="9">
    <location>
        <begin position="326"/>
        <end position="547"/>
    </location>
</feature>
<evidence type="ECO:0000256" key="3">
    <source>
        <dbReference type="ARBA" id="ARBA00012438"/>
    </source>
</evidence>
<dbReference type="CDD" id="cd00130">
    <property type="entry name" value="PAS"/>
    <property type="match status" value="1"/>
</dbReference>
<dbReference type="FunFam" id="3.30.565.10:FF:000010">
    <property type="entry name" value="Sensor histidine kinase RcsC"/>
    <property type="match status" value="1"/>
</dbReference>
<dbReference type="Pfam" id="PF00512">
    <property type="entry name" value="HisKA"/>
    <property type="match status" value="1"/>
</dbReference>
<comment type="similarity">
    <text evidence="2">In the N-terminal section; belongs to the phytochrome family.</text>
</comment>
<protein>
    <recommendedName>
        <fullName evidence="8">Circadian input-output histidine kinase CikA</fullName>
        <ecNumber evidence="3">2.7.13.3</ecNumber>
    </recommendedName>
</protein>
<gene>
    <name evidence="12" type="ORF">ISALK_09185</name>
</gene>
<dbReference type="SUPFAM" id="SSF55874">
    <property type="entry name" value="ATPase domain of HSP90 chaperone/DNA topoisomerase II/histidine kinase"/>
    <property type="match status" value="1"/>
</dbReference>
<evidence type="ECO:0000259" key="11">
    <source>
        <dbReference type="PROSITE" id="PS50113"/>
    </source>
</evidence>
<dbReference type="SMART" id="SM00091">
    <property type="entry name" value="PAS"/>
    <property type="match status" value="2"/>
</dbReference>
<proteinExistence type="inferred from homology"/>
<dbReference type="PRINTS" id="PR00344">
    <property type="entry name" value="BCTRLSENSOR"/>
</dbReference>
<keyword evidence="4" id="KW-0597">Phosphoprotein</keyword>
<evidence type="ECO:0000256" key="2">
    <source>
        <dbReference type="ARBA" id="ARBA00006402"/>
    </source>
</evidence>
<evidence type="ECO:0000259" key="10">
    <source>
        <dbReference type="PROSITE" id="PS50112"/>
    </source>
</evidence>
<evidence type="ECO:0000256" key="8">
    <source>
        <dbReference type="ARBA" id="ARBA00074306"/>
    </source>
</evidence>
<dbReference type="InterPro" id="IPR003661">
    <property type="entry name" value="HisK_dim/P_dom"/>
</dbReference>
<evidence type="ECO:0000256" key="7">
    <source>
        <dbReference type="ARBA" id="ARBA00023012"/>
    </source>
</evidence>
<dbReference type="CDD" id="cd00082">
    <property type="entry name" value="HisKA"/>
    <property type="match status" value="1"/>
</dbReference>
<dbReference type="InterPro" id="IPR005467">
    <property type="entry name" value="His_kinase_dom"/>
</dbReference>
<dbReference type="RefSeq" id="WP_160721521.1">
    <property type="nucleotide sequence ID" value="NZ_SUMG01000010.1"/>
</dbReference>
<dbReference type="AlphaFoldDB" id="A0AA43XLY4"/>
<evidence type="ECO:0000256" key="4">
    <source>
        <dbReference type="ARBA" id="ARBA00022553"/>
    </source>
</evidence>
<evidence type="ECO:0000313" key="12">
    <source>
        <dbReference type="EMBL" id="NBG88674.1"/>
    </source>
</evidence>
<dbReference type="SUPFAM" id="SSF55785">
    <property type="entry name" value="PYP-like sensor domain (PAS domain)"/>
    <property type="match status" value="2"/>
</dbReference>
<dbReference type="InterPro" id="IPR004358">
    <property type="entry name" value="Sig_transdc_His_kin-like_C"/>
</dbReference>
<dbReference type="Gene3D" id="1.10.287.130">
    <property type="match status" value="1"/>
</dbReference>
<comment type="caution">
    <text evidence="12">The sequence shown here is derived from an EMBL/GenBank/DDBJ whole genome shotgun (WGS) entry which is preliminary data.</text>
</comment>
<evidence type="ECO:0000256" key="5">
    <source>
        <dbReference type="ARBA" id="ARBA00022679"/>
    </source>
</evidence>
<comment type="catalytic activity">
    <reaction evidence="1">
        <text>ATP + protein L-histidine = ADP + protein N-phospho-L-histidine.</text>
        <dbReference type="EC" id="2.7.13.3"/>
    </reaction>
</comment>
<keyword evidence="6" id="KW-0418">Kinase</keyword>
<dbReference type="SMART" id="SM00388">
    <property type="entry name" value="HisKA"/>
    <property type="match status" value="1"/>
</dbReference>
<dbReference type="InterPro" id="IPR036890">
    <property type="entry name" value="HATPase_C_sf"/>
</dbReference>
<dbReference type="PANTHER" id="PTHR43047">
    <property type="entry name" value="TWO-COMPONENT HISTIDINE PROTEIN KINASE"/>
    <property type="match status" value="1"/>
</dbReference>
<dbReference type="InterPro" id="IPR003594">
    <property type="entry name" value="HATPase_dom"/>
</dbReference>
<dbReference type="Pfam" id="PF02518">
    <property type="entry name" value="HATPase_c"/>
    <property type="match status" value="1"/>
</dbReference>
<dbReference type="PROSITE" id="PS50113">
    <property type="entry name" value="PAC"/>
    <property type="match status" value="1"/>
</dbReference>
<dbReference type="PROSITE" id="PS50112">
    <property type="entry name" value="PAS"/>
    <property type="match status" value="1"/>
</dbReference>
<dbReference type="Proteomes" id="UP000449710">
    <property type="component" value="Unassembled WGS sequence"/>
</dbReference>
<evidence type="ECO:0000256" key="1">
    <source>
        <dbReference type="ARBA" id="ARBA00000085"/>
    </source>
</evidence>